<organism evidence="2 3">
    <name type="scientific">Lachnotalea glycerini</name>
    <dbReference type="NCBI Taxonomy" id="1763509"/>
    <lineage>
        <taxon>Bacteria</taxon>
        <taxon>Bacillati</taxon>
        <taxon>Bacillota</taxon>
        <taxon>Clostridia</taxon>
        <taxon>Lachnospirales</taxon>
        <taxon>Lachnospiraceae</taxon>
        <taxon>Lachnotalea</taxon>
    </lineage>
</organism>
<evidence type="ECO:0000313" key="3">
    <source>
        <dbReference type="Proteomes" id="UP000216411"/>
    </source>
</evidence>
<proteinExistence type="predicted"/>
<dbReference type="PANTHER" id="PTHR43760:SF1">
    <property type="entry name" value="ENDORIBONUCLEASE L-PSP_CHORISMATE MUTASE-LIKE DOMAIN-CONTAINING PROTEIN"/>
    <property type="match status" value="1"/>
</dbReference>
<gene>
    <name evidence="2" type="ORF">CG710_013615</name>
</gene>
<keyword evidence="3" id="KW-1185">Reference proteome</keyword>
<feature type="domain" description="Endoribonuclease L-PSP/chorismate mutase-like" evidence="1">
    <location>
        <begin position="25"/>
        <end position="144"/>
    </location>
</feature>
<protein>
    <submittedName>
        <fullName evidence="2">RidA family protein</fullName>
    </submittedName>
</protein>
<name>A0A371JDB9_9FIRM</name>
<dbReference type="RefSeq" id="WP_094378398.1">
    <property type="nucleotide sequence ID" value="NZ_NOKA02000031.1"/>
</dbReference>
<sequence length="159" mass="17215">MFMMDVYQILKEKGIILPSPPPKGGIYSPVMNFSTNLLYCSGCGCDIGDGKSFVGKLGREFTIEQGQEAAYNCVLNLLANLDAKLGDLNRIKKFVKILAFVNSTEDFEQQPMVVNGGSKLLLDIFGSEAGLPARTAVGCNTLPDGIACEMEVLLEIKDL</sequence>
<dbReference type="Proteomes" id="UP000216411">
    <property type="component" value="Unassembled WGS sequence"/>
</dbReference>
<dbReference type="Pfam" id="PF14588">
    <property type="entry name" value="YjgF_endoribonc"/>
    <property type="match status" value="1"/>
</dbReference>
<comment type="caution">
    <text evidence="2">The sequence shown here is derived from an EMBL/GenBank/DDBJ whole genome shotgun (WGS) entry which is preliminary data.</text>
</comment>
<evidence type="ECO:0000313" key="2">
    <source>
        <dbReference type="EMBL" id="RDY30676.1"/>
    </source>
</evidence>
<dbReference type="InterPro" id="IPR013813">
    <property type="entry name" value="Endoribo_LPSP/chorism_mut-like"/>
</dbReference>
<dbReference type="CDD" id="cd02199">
    <property type="entry name" value="YjgF_YER057c_UK114_like_1"/>
    <property type="match status" value="1"/>
</dbReference>
<dbReference type="EMBL" id="NOKA02000031">
    <property type="protein sequence ID" value="RDY30676.1"/>
    <property type="molecule type" value="Genomic_DNA"/>
</dbReference>
<dbReference type="Gene3D" id="3.30.1330.40">
    <property type="entry name" value="RutC-like"/>
    <property type="match status" value="1"/>
</dbReference>
<dbReference type="AlphaFoldDB" id="A0A371JDB9"/>
<dbReference type="PANTHER" id="PTHR43760">
    <property type="entry name" value="ENDORIBONUCLEASE-RELATED"/>
    <property type="match status" value="1"/>
</dbReference>
<dbReference type="SUPFAM" id="SSF55298">
    <property type="entry name" value="YjgF-like"/>
    <property type="match status" value="1"/>
</dbReference>
<dbReference type="InterPro" id="IPR035959">
    <property type="entry name" value="RutC-like_sf"/>
</dbReference>
<dbReference type="OrthoDB" id="9806350at2"/>
<evidence type="ECO:0000259" key="1">
    <source>
        <dbReference type="Pfam" id="PF14588"/>
    </source>
</evidence>
<reference evidence="2 3" key="1">
    <citation type="journal article" date="2017" name="Genome Announc.">
        <title>Draft Genome Sequence of a Sporulating and Motile Strain of Lachnotalea glycerini Isolated from Water in Quebec City, Canada.</title>
        <authorList>
            <person name="Maheux A.F."/>
            <person name="Boudreau D.K."/>
            <person name="Berube E."/>
            <person name="Boissinot M."/>
            <person name="Raymond F."/>
            <person name="Brodeur S."/>
            <person name="Corbeil J."/>
            <person name="Isabel S."/>
            <person name="Omar R.F."/>
            <person name="Bergeron M.G."/>
        </authorList>
    </citation>
    <scope>NUCLEOTIDE SEQUENCE [LARGE SCALE GENOMIC DNA]</scope>
    <source>
        <strain evidence="2 3">CCRI-19302</strain>
    </source>
</reference>
<accession>A0A371JDB9</accession>